<dbReference type="Gene3D" id="2.130.10.10">
    <property type="entry name" value="YVTN repeat-like/Quinoprotein amine dehydrogenase"/>
    <property type="match status" value="2"/>
</dbReference>
<feature type="compositionally biased region" description="Basic and acidic residues" evidence="3">
    <location>
        <begin position="258"/>
        <end position="272"/>
    </location>
</feature>
<comment type="similarity">
    <text evidence="1">Belongs to the WD repeat LST8 family.</text>
</comment>
<feature type="compositionally biased region" description="Acidic residues" evidence="3">
    <location>
        <begin position="273"/>
        <end position="298"/>
    </location>
</feature>
<dbReference type="AlphaFoldDB" id="A0A9W8A8R9"/>
<evidence type="ECO:0000256" key="3">
    <source>
        <dbReference type="SAM" id="MobiDB-lite"/>
    </source>
</evidence>
<feature type="repeat" description="WD" evidence="2">
    <location>
        <begin position="315"/>
        <end position="356"/>
    </location>
</feature>
<dbReference type="Pfam" id="PF00400">
    <property type="entry name" value="WD40"/>
    <property type="match status" value="4"/>
</dbReference>
<proteinExistence type="inferred from homology"/>
<organism evidence="4 5">
    <name type="scientific">Mycoemilia scoparia</name>
    <dbReference type="NCBI Taxonomy" id="417184"/>
    <lineage>
        <taxon>Eukaryota</taxon>
        <taxon>Fungi</taxon>
        <taxon>Fungi incertae sedis</taxon>
        <taxon>Zoopagomycota</taxon>
        <taxon>Kickxellomycotina</taxon>
        <taxon>Kickxellomycetes</taxon>
        <taxon>Kickxellales</taxon>
        <taxon>Kickxellaceae</taxon>
        <taxon>Mycoemilia</taxon>
    </lineage>
</organism>
<dbReference type="GO" id="GO:0031932">
    <property type="term" value="C:TORC2 complex"/>
    <property type="evidence" value="ECO:0007669"/>
    <property type="project" value="InterPro"/>
</dbReference>
<gene>
    <name evidence="4" type="primary">LST8</name>
    <name evidence="4" type="ORF">H4219_000545</name>
</gene>
<dbReference type="InterPro" id="IPR037588">
    <property type="entry name" value="MLST8"/>
</dbReference>
<evidence type="ECO:0000313" key="5">
    <source>
        <dbReference type="Proteomes" id="UP001150538"/>
    </source>
</evidence>
<dbReference type="GO" id="GO:0031931">
    <property type="term" value="C:TORC1 complex"/>
    <property type="evidence" value="ECO:0007669"/>
    <property type="project" value="InterPro"/>
</dbReference>
<dbReference type="InterPro" id="IPR007727">
    <property type="entry name" value="Spo12"/>
</dbReference>
<dbReference type="Pfam" id="PF05032">
    <property type="entry name" value="Spo12"/>
    <property type="match status" value="1"/>
</dbReference>
<dbReference type="EMBL" id="JANBPU010000004">
    <property type="protein sequence ID" value="KAJ1921508.1"/>
    <property type="molecule type" value="Genomic_DNA"/>
</dbReference>
<feature type="repeat" description="WD" evidence="2">
    <location>
        <begin position="34"/>
        <end position="75"/>
    </location>
</feature>
<evidence type="ECO:0000256" key="2">
    <source>
        <dbReference type="PROSITE-ProRule" id="PRU00221"/>
    </source>
</evidence>
<feature type="region of interest" description="Disordered" evidence="3">
    <location>
        <begin position="238"/>
        <end position="302"/>
    </location>
</feature>
<accession>A0A9W8A8R9</accession>
<dbReference type="OrthoDB" id="400at2759"/>
<dbReference type="InterPro" id="IPR036322">
    <property type="entry name" value="WD40_repeat_dom_sf"/>
</dbReference>
<name>A0A9W8A8R9_9FUNG</name>
<feature type="repeat" description="WD" evidence="2">
    <location>
        <begin position="204"/>
        <end position="245"/>
    </location>
</feature>
<sequence length="521" mass="56280">MALSSDKRYLAVAGNPTIRLYDVFGRGDTPILTLERNKGNITSVQFTSDVRWLVSGSDNKSICWWDLRAGVCRRDIKNDSAVNDIAIYPNPNMEFVASCDQDGYLKFWGGHKALQAASGNAGGSGNGGGSIGSSGAADRPLCQVVPELEVSLRSVSISPDGTLVAVGNSLGRVFIYQLKFNTAGPKSSGNGGGVRMILVHSFDAHSNGKFITRVVFSANCQFLATCSSDKTAMVWRIKQTKRNPNNSDDPDKYSTPSKESDDHADGTPHVEVEDVNEDTEGEGDFDDGLDPDLDSPAESEEKPDIEVEVTLIHKLKHHKRWVWDAAFSNDSGYLVTVSTDQIAALWRISDGALTREFKGHSRGISCVALNDATLSSSLAVRASLLFKTTLHLLFYHLLTPFTLSFELYKRFSELLIFIDMSYSTTSMPSHIAGGNNVISPTSIPSSQPGGGGGAVPKPHAKAPTTGSSLGKVVNRPKGPIKNPLLNKHKQQQPFGLASPTDKMLSPITRKLAEKRKQNLAG</sequence>
<evidence type="ECO:0000256" key="1">
    <source>
        <dbReference type="ARBA" id="ARBA00009890"/>
    </source>
</evidence>
<evidence type="ECO:0000313" key="4">
    <source>
        <dbReference type="EMBL" id="KAJ1921508.1"/>
    </source>
</evidence>
<protein>
    <submittedName>
        <fullName evidence="4">TOR complex subunit lst8</fullName>
    </submittedName>
</protein>
<dbReference type="PANTHER" id="PTHR19842:SF0">
    <property type="entry name" value="TARGET OF RAPAMYCIN COMPLEX SUBUNIT LST8"/>
    <property type="match status" value="1"/>
</dbReference>
<keyword evidence="2" id="KW-0853">WD repeat</keyword>
<feature type="region of interest" description="Disordered" evidence="3">
    <location>
        <begin position="438"/>
        <end position="506"/>
    </location>
</feature>
<dbReference type="Proteomes" id="UP001150538">
    <property type="component" value="Unassembled WGS sequence"/>
</dbReference>
<dbReference type="InterPro" id="IPR015943">
    <property type="entry name" value="WD40/YVTN_repeat-like_dom_sf"/>
</dbReference>
<comment type="caution">
    <text evidence="4">The sequence shown here is derived from an EMBL/GenBank/DDBJ whole genome shotgun (WGS) entry which is preliminary data.</text>
</comment>
<dbReference type="SUPFAM" id="SSF50978">
    <property type="entry name" value="WD40 repeat-like"/>
    <property type="match status" value="1"/>
</dbReference>
<dbReference type="PROSITE" id="PS50294">
    <property type="entry name" value="WD_REPEATS_REGION"/>
    <property type="match status" value="1"/>
</dbReference>
<dbReference type="InterPro" id="IPR001680">
    <property type="entry name" value="WD40_rpt"/>
</dbReference>
<dbReference type="GO" id="GO:0032956">
    <property type="term" value="P:regulation of actin cytoskeleton organization"/>
    <property type="evidence" value="ECO:0007669"/>
    <property type="project" value="TreeGrafter"/>
</dbReference>
<dbReference type="GO" id="GO:0031929">
    <property type="term" value="P:TOR signaling"/>
    <property type="evidence" value="ECO:0007669"/>
    <property type="project" value="InterPro"/>
</dbReference>
<dbReference type="PANTHER" id="PTHR19842">
    <property type="entry name" value="G BETA-LIKE PROTEIN GBL"/>
    <property type="match status" value="1"/>
</dbReference>
<dbReference type="SMART" id="SM00320">
    <property type="entry name" value="WD40"/>
    <property type="match status" value="5"/>
</dbReference>
<dbReference type="PROSITE" id="PS50082">
    <property type="entry name" value="WD_REPEATS_2"/>
    <property type="match status" value="3"/>
</dbReference>
<keyword evidence="5" id="KW-1185">Reference proteome</keyword>
<reference evidence="4" key="1">
    <citation type="submission" date="2022-07" db="EMBL/GenBank/DDBJ databases">
        <title>Phylogenomic reconstructions and comparative analyses of Kickxellomycotina fungi.</title>
        <authorList>
            <person name="Reynolds N.K."/>
            <person name="Stajich J.E."/>
            <person name="Barry K."/>
            <person name="Grigoriev I.V."/>
            <person name="Crous P."/>
            <person name="Smith M.E."/>
        </authorList>
    </citation>
    <scope>NUCLEOTIDE SEQUENCE</scope>
    <source>
        <strain evidence="4">NBRC 100468</strain>
    </source>
</reference>